<accession>A0A261WI90</accession>
<dbReference type="Gene3D" id="3.40.50.150">
    <property type="entry name" value="Vaccinia Virus protein VP39"/>
    <property type="match status" value="1"/>
</dbReference>
<dbReference type="SUPFAM" id="SSF53335">
    <property type="entry name" value="S-adenosyl-L-methionine-dependent methyltransferases"/>
    <property type="match status" value="1"/>
</dbReference>
<comment type="caution">
    <text evidence="1">The sequence shown here is derived from an EMBL/GenBank/DDBJ whole genome shotgun (WGS) entry which is preliminary data.</text>
</comment>
<gene>
    <name evidence="1" type="ORF">CFN58_14970</name>
</gene>
<dbReference type="EMBL" id="NKQU01000565">
    <property type="protein sequence ID" value="OZI85894.1"/>
    <property type="molecule type" value="Genomic_DNA"/>
</dbReference>
<evidence type="ECO:0000313" key="2">
    <source>
        <dbReference type="Proteomes" id="UP000217163"/>
    </source>
</evidence>
<evidence type="ECO:0008006" key="3">
    <source>
        <dbReference type="Google" id="ProtNLM"/>
    </source>
</evidence>
<proteinExistence type="predicted"/>
<dbReference type="InterPro" id="IPR029063">
    <property type="entry name" value="SAM-dependent_MTases_sf"/>
</dbReference>
<sequence length="241" mass="27044">MSFQKENFSDIYNELSPEPYIESLKRYSYRQPDFVYDALLAKVDSILRERGECQVVDVACSYGFNGRIIKNEMPYASFLQKCLAPIAKNTTVIGMDISTNALDYALRHHYVDHVICQDLEHSSLTTEQAELLGGTDLVVASGAFSYVGLPTLKQIYASPANTADFMGWPVCSYDKGALMSFLEDLFHNVDISATAYPMRTFTCQQEKETFLSAVSINNPEFFGQLDDHLSVFQVTASGRRS</sequence>
<name>A0A261WI90_9PSED</name>
<evidence type="ECO:0000313" key="1">
    <source>
        <dbReference type="EMBL" id="OZI85894.1"/>
    </source>
</evidence>
<dbReference type="AlphaFoldDB" id="A0A261WI90"/>
<protein>
    <recommendedName>
        <fullName evidence="3">Methyltransferase domain-containing protein</fullName>
    </recommendedName>
</protein>
<dbReference type="Proteomes" id="UP000217163">
    <property type="component" value="Unassembled WGS sequence"/>
</dbReference>
<reference evidence="2" key="1">
    <citation type="journal article" date="2016" name="Sci. Rep.">
        <title>Genome analysis of the kiwifruit canker pathogen Pseudomonas syringae pv. actinidiae biovar 5.</title>
        <authorList>
            <person name="Fujikawa T."/>
            <person name="Sawada H."/>
        </authorList>
    </citation>
    <scope>NUCLEOTIDE SEQUENCE [LARGE SCALE GENOMIC DNA]</scope>
    <source>
        <strain evidence="2">MAFF 212061</strain>
    </source>
</reference>
<organism evidence="1 2">
    <name type="scientific">Pseudomonas avellanae</name>
    <dbReference type="NCBI Taxonomy" id="46257"/>
    <lineage>
        <taxon>Bacteria</taxon>
        <taxon>Pseudomonadati</taxon>
        <taxon>Pseudomonadota</taxon>
        <taxon>Gammaproteobacteria</taxon>
        <taxon>Pseudomonadales</taxon>
        <taxon>Pseudomonadaceae</taxon>
        <taxon>Pseudomonas</taxon>
    </lineage>
</organism>